<dbReference type="RefSeq" id="WP_117679739.1">
    <property type="nucleotide sequence ID" value="NZ_QSRJ01000007.1"/>
</dbReference>
<comment type="caution">
    <text evidence="2">The sequence shown here is derived from an EMBL/GenBank/DDBJ whole genome shotgun (WGS) entry which is preliminary data.</text>
</comment>
<name>A0A3E4QRW7_9ACTN</name>
<dbReference type="EMBL" id="QSRJ01000007">
    <property type="protein sequence ID" value="RGL09905.1"/>
    <property type="molecule type" value="Genomic_DNA"/>
</dbReference>
<accession>A0A3E4QRW7</accession>
<dbReference type="PANTHER" id="PTHR30595:SF6">
    <property type="entry name" value="SCHLAFEN ALBA-2 DOMAIN-CONTAINING PROTEIN"/>
    <property type="match status" value="1"/>
</dbReference>
<keyword evidence="2" id="KW-0547">Nucleotide-binding</keyword>
<dbReference type="GO" id="GO:0005524">
    <property type="term" value="F:ATP binding"/>
    <property type="evidence" value="ECO:0007669"/>
    <property type="project" value="UniProtKB-KW"/>
</dbReference>
<feature type="domain" description="Schlafen AlbA-2" evidence="1">
    <location>
        <begin position="34"/>
        <end position="147"/>
    </location>
</feature>
<evidence type="ECO:0000313" key="3">
    <source>
        <dbReference type="Proteomes" id="UP000260943"/>
    </source>
</evidence>
<dbReference type="PANTHER" id="PTHR30595">
    <property type="entry name" value="GLPR-RELATED TRANSCRIPTIONAL REPRESSOR"/>
    <property type="match status" value="1"/>
</dbReference>
<reference evidence="2 3" key="1">
    <citation type="submission" date="2018-08" db="EMBL/GenBank/DDBJ databases">
        <title>A genome reference for cultivated species of the human gut microbiota.</title>
        <authorList>
            <person name="Zou Y."/>
            <person name="Xue W."/>
            <person name="Luo G."/>
        </authorList>
    </citation>
    <scope>NUCLEOTIDE SEQUENCE [LARGE SCALE GENOMIC DNA]</scope>
    <source>
        <strain evidence="2 3">TF08-14</strain>
    </source>
</reference>
<organism evidence="2 3">
    <name type="scientific">Collinsella tanakaei</name>
    <dbReference type="NCBI Taxonomy" id="626935"/>
    <lineage>
        <taxon>Bacteria</taxon>
        <taxon>Bacillati</taxon>
        <taxon>Actinomycetota</taxon>
        <taxon>Coriobacteriia</taxon>
        <taxon>Coriobacteriales</taxon>
        <taxon>Coriobacteriaceae</taxon>
        <taxon>Collinsella</taxon>
    </lineage>
</organism>
<dbReference type="AlphaFoldDB" id="A0A3E4QRW7"/>
<dbReference type="InterPro" id="IPR007421">
    <property type="entry name" value="Schlafen_AlbA_2_dom"/>
</dbReference>
<gene>
    <name evidence="2" type="ORF">DXC81_06750</name>
</gene>
<dbReference type="Pfam" id="PF04326">
    <property type="entry name" value="SLFN_AlbA_2"/>
    <property type="match status" value="1"/>
</dbReference>
<dbReference type="Proteomes" id="UP000260943">
    <property type="component" value="Unassembled WGS sequence"/>
</dbReference>
<dbReference type="InterPro" id="IPR038461">
    <property type="entry name" value="Schlafen_AlbA_2_dom_sf"/>
</dbReference>
<proteinExistence type="predicted"/>
<keyword evidence="2" id="KW-0067">ATP-binding</keyword>
<evidence type="ECO:0000313" key="2">
    <source>
        <dbReference type="EMBL" id="RGL09905.1"/>
    </source>
</evidence>
<evidence type="ECO:0000259" key="1">
    <source>
        <dbReference type="Pfam" id="PF04326"/>
    </source>
</evidence>
<sequence length="436" mass="47957">MFSPFRTASGKPKTLAQVTWDDLAQLADLDEGFALEFKRSYNASVQKKIPKIIASFANSRGGWLVVGIADDDKSVCPIPKPNADFSQIIGELCRRHVSPIPHFDARFICDPANASQGVLVMQVAEGNFPPYIANGIVEVREGSTSGPAQSPALVELYGKATKRRGEIAGFCQRSVYYPTADRFPSPQGSATGVPRSANPTPLFDLYLYRMSRHAAEAPARADVNEHVAAMRKVFTDRGMGCHVQHAHDSRIIRASALAGALDVHSAIELFGDESIKLTVPAVLLDGRELERANMRLRAAGLAVDDENRLIDARDTLRRVTRMATVLDKYVRERGIAWQQYAVAYELENMAGVMLWSDSPLYLDYVAKRGALFCGTTDCRSRIRYLDDGEHESFRARQFAGSHFFEACGLPLGSDDDEDNALVDALLSTSPQATLKE</sequence>
<protein>
    <submittedName>
        <fullName evidence="2">ATP-binding protein</fullName>
    </submittedName>
</protein>
<dbReference type="Gene3D" id="3.30.950.30">
    <property type="entry name" value="Schlafen, AAA domain"/>
    <property type="match status" value="1"/>
</dbReference>